<organism evidence="2">
    <name type="scientific">Acromyrmex echinatior</name>
    <name type="common">Panamanian leafcutter ant</name>
    <name type="synonym">Acromyrmex octospinosus echinatior</name>
    <dbReference type="NCBI Taxonomy" id="103372"/>
    <lineage>
        <taxon>Eukaryota</taxon>
        <taxon>Metazoa</taxon>
        <taxon>Ecdysozoa</taxon>
        <taxon>Arthropoda</taxon>
        <taxon>Hexapoda</taxon>
        <taxon>Insecta</taxon>
        <taxon>Pterygota</taxon>
        <taxon>Neoptera</taxon>
        <taxon>Endopterygota</taxon>
        <taxon>Hymenoptera</taxon>
        <taxon>Apocrita</taxon>
        <taxon>Aculeata</taxon>
        <taxon>Formicoidea</taxon>
        <taxon>Formicidae</taxon>
        <taxon>Myrmicinae</taxon>
        <taxon>Acromyrmex</taxon>
    </lineage>
</organism>
<name>F4WMA2_ACREC</name>
<evidence type="ECO:0000313" key="1">
    <source>
        <dbReference type="EMBL" id="EGI64746.1"/>
    </source>
</evidence>
<sequence>MLHHANCSSRDLNLRNKAVPERLYLHFVSFVHHDSLNQRTGSGRHVAGKLRSRRRGLDLRSSGFTLPTVLFFPTVPILGEIFAMTKLISGCLPTANSSRLYRHSGTGIPIAHHPLNPSGRVVFRTLSSQRDVTRTHYRSPVASLFRSNRAVLSSGSSVGLRFEFSTDAFGHFQESTKSHTRVCNPDDVISEYSIVKAYVIVSVHSTHCTVSRSTLYLRNVFRMFSEHFQKSPSYLKSYDNVALESPKVNSYIIGLVHLTGAEIFSVVILTRWSAVPDDDALARRPDGGSCGAALHSGGCARNGTHSISARWSMRRKCGGDAEEMPPCVKSSLGRTFLSRNKLSTKSGAETNELLAGSKLGDESSWGRYLIRH</sequence>
<dbReference type="EMBL" id="GL888217">
    <property type="protein sequence ID" value="EGI64746.1"/>
    <property type="molecule type" value="Genomic_DNA"/>
</dbReference>
<reference evidence="1" key="1">
    <citation type="submission" date="2011-02" db="EMBL/GenBank/DDBJ databases">
        <title>The genome of the leaf-cutting ant Acromyrmex echinatior suggests key adaptations to social evolution and fungus farming.</title>
        <authorList>
            <person name="Nygaard S."/>
            <person name="Zhang G."/>
        </authorList>
    </citation>
    <scope>NUCLEOTIDE SEQUENCE</scope>
</reference>
<keyword evidence="2" id="KW-1185">Reference proteome</keyword>
<accession>F4WMA2</accession>
<dbReference type="AlphaFoldDB" id="F4WMA2"/>
<evidence type="ECO:0000313" key="2">
    <source>
        <dbReference type="Proteomes" id="UP000007755"/>
    </source>
</evidence>
<dbReference type="Proteomes" id="UP000007755">
    <property type="component" value="Unassembled WGS sequence"/>
</dbReference>
<gene>
    <name evidence="1" type="ORF">G5I_06936</name>
</gene>
<proteinExistence type="predicted"/>
<dbReference type="InParanoid" id="F4WMA2"/>
<protein>
    <submittedName>
        <fullName evidence="1">Uncharacterized protein</fullName>
    </submittedName>
</protein>